<accession>A0ABR2HNG0</accession>
<dbReference type="EMBL" id="JAPFFF010000024">
    <property type="protein sequence ID" value="KAK8850255.1"/>
    <property type="molecule type" value="Genomic_DNA"/>
</dbReference>
<dbReference type="Proteomes" id="UP001470230">
    <property type="component" value="Unassembled WGS sequence"/>
</dbReference>
<dbReference type="SMART" id="SM00033">
    <property type="entry name" value="CH"/>
    <property type="match status" value="2"/>
</dbReference>
<evidence type="ECO:0000313" key="3">
    <source>
        <dbReference type="Proteomes" id="UP001470230"/>
    </source>
</evidence>
<name>A0ABR2HNG0_9EUKA</name>
<dbReference type="InterPro" id="IPR036872">
    <property type="entry name" value="CH_dom_sf"/>
</dbReference>
<evidence type="ECO:0000313" key="2">
    <source>
        <dbReference type="EMBL" id="KAK8850255.1"/>
    </source>
</evidence>
<dbReference type="PROSITE" id="PS50021">
    <property type="entry name" value="CH"/>
    <property type="match status" value="2"/>
</dbReference>
<dbReference type="PANTHER" id="PTHR11915">
    <property type="entry name" value="SPECTRIN/FILAMIN RELATED CYTOSKELETAL PROTEIN"/>
    <property type="match status" value="1"/>
</dbReference>
<proteinExistence type="predicted"/>
<protein>
    <submittedName>
        <fullName evidence="2">Alpha-actinin</fullName>
    </submittedName>
</protein>
<dbReference type="InterPro" id="IPR001715">
    <property type="entry name" value="CH_dom"/>
</dbReference>
<dbReference type="Gene3D" id="1.10.418.10">
    <property type="entry name" value="Calponin-like domain"/>
    <property type="match status" value="2"/>
</dbReference>
<comment type="caution">
    <text evidence="2">The sequence shown here is derived from an EMBL/GenBank/DDBJ whole genome shotgun (WGS) entry which is preliminary data.</text>
</comment>
<dbReference type="SUPFAM" id="SSF47576">
    <property type="entry name" value="Calponin-homology domain, CH-domain"/>
    <property type="match status" value="1"/>
</dbReference>
<evidence type="ECO:0000259" key="1">
    <source>
        <dbReference type="PROSITE" id="PS50021"/>
    </source>
</evidence>
<sequence length="385" mass="43473">MTSTPKQNIELENKVFCRWFTNELAKGNSSIQVNEISKDLSNGVAFVELSKVLTGKEPKKQWATDPKKPVEMIQNSDLSVQMFFEDGVHLIGIAGKDIHDNNVKIIRGYIWTLIERYSIGRASYGDLNNEKTKSMSFNDILMFWANERLSKYNLHDFQPYPLAMCALLDSFAPDKVNFGSLNPQDSQHNAQLAVDVMKQLGIPVYILPEESENEMDIKVLLTQLAAARICLENLPVVPAVKIEENRIVSKVSDCVPAEEPEPEPKPSPIVEEPKPQLKCVSTKTNHESVTNNGQTVEKTTKIEIFVDEKGKGHKTTTVTETTIDPEGHKNTTTNTTNEDCEVPAIDFDHDFGFHHDDDFDDDFNRMKAKMDADFRDFTNDHPALK</sequence>
<organism evidence="2 3">
    <name type="scientific">Tritrichomonas musculus</name>
    <dbReference type="NCBI Taxonomy" id="1915356"/>
    <lineage>
        <taxon>Eukaryota</taxon>
        <taxon>Metamonada</taxon>
        <taxon>Parabasalia</taxon>
        <taxon>Tritrichomonadida</taxon>
        <taxon>Tritrichomonadidae</taxon>
        <taxon>Tritrichomonas</taxon>
    </lineage>
</organism>
<feature type="domain" description="Calponin-homology (CH)" evidence="1">
    <location>
        <begin position="10"/>
        <end position="118"/>
    </location>
</feature>
<gene>
    <name evidence="2" type="ORF">M9Y10_018382</name>
</gene>
<keyword evidence="3" id="KW-1185">Reference proteome</keyword>
<dbReference type="Pfam" id="PF00307">
    <property type="entry name" value="CH"/>
    <property type="match status" value="2"/>
</dbReference>
<feature type="domain" description="Calponin-homology (CH)" evidence="1">
    <location>
        <begin position="127"/>
        <end position="231"/>
    </location>
</feature>
<reference evidence="2 3" key="1">
    <citation type="submission" date="2024-04" db="EMBL/GenBank/DDBJ databases">
        <title>Tritrichomonas musculus Genome.</title>
        <authorList>
            <person name="Alves-Ferreira E."/>
            <person name="Grigg M."/>
            <person name="Lorenzi H."/>
            <person name="Galac M."/>
        </authorList>
    </citation>
    <scope>NUCLEOTIDE SEQUENCE [LARGE SCALE GENOMIC DNA]</scope>
    <source>
        <strain evidence="2 3">EAF2021</strain>
    </source>
</reference>